<keyword evidence="6" id="KW-1185">Reference proteome</keyword>
<dbReference type="CTD" id="100862780"/>
<evidence type="ECO:0000256" key="1">
    <source>
        <dbReference type="ARBA" id="ARBA00010134"/>
    </source>
</evidence>
<evidence type="ECO:0000313" key="7">
    <source>
        <dbReference type="RefSeq" id="XP_028029455.1"/>
    </source>
</evidence>
<dbReference type="PROSITE" id="PS50208">
    <property type="entry name" value="CASPASE_P20"/>
    <property type="match status" value="1"/>
</dbReference>
<dbReference type="PANTHER" id="PTHR22576:SF41">
    <property type="entry name" value="CASPASE 14, APOPTOSIS-RELATED CYSTEINE PEPTIDASE"/>
    <property type="match status" value="1"/>
</dbReference>
<feature type="compositionally biased region" description="Basic residues" evidence="3">
    <location>
        <begin position="14"/>
        <end position="23"/>
    </location>
</feature>
<dbReference type="PROSITE" id="PS01122">
    <property type="entry name" value="CASPASE_CYS"/>
    <property type="match status" value="1"/>
</dbReference>
<dbReference type="RefSeq" id="XP_028029455.1">
    <property type="nucleotide sequence ID" value="XM_028173654.1"/>
</dbReference>
<dbReference type="InterPro" id="IPR011600">
    <property type="entry name" value="Pept_C14_caspase"/>
</dbReference>
<dbReference type="Gene3D" id="3.40.50.1460">
    <property type="match status" value="1"/>
</dbReference>
<evidence type="ECO:0000313" key="6">
    <source>
        <dbReference type="Proteomes" id="UP000504629"/>
    </source>
</evidence>
<accession>A0A6J2JIS0</accession>
<organism evidence="6 7">
    <name type="scientific">Bombyx mandarina</name>
    <name type="common">Wild silk moth</name>
    <name type="synonym">Wild silkworm</name>
    <dbReference type="NCBI Taxonomy" id="7092"/>
    <lineage>
        <taxon>Eukaryota</taxon>
        <taxon>Metazoa</taxon>
        <taxon>Ecdysozoa</taxon>
        <taxon>Arthropoda</taxon>
        <taxon>Hexapoda</taxon>
        <taxon>Insecta</taxon>
        <taxon>Pterygota</taxon>
        <taxon>Neoptera</taxon>
        <taxon>Endopterygota</taxon>
        <taxon>Lepidoptera</taxon>
        <taxon>Glossata</taxon>
        <taxon>Ditrysia</taxon>
        <taxon>Bombycoidea</taxon>
        <taxon>Bombycidae</taxon>
        <taxon>Bombycinae</taxon>
        <taxon>Bombyx</taxon>
    </lineage>
</organism>
<dbReference type="InterPro" id="IPR015917">
    <property type="entry name" value="Pept_C14A"/>
</dbReference>
<dbReference type="InterPro" id="IPR002138">
    <property type="entry name" value="Pept_C14_p10"/>
</dbReference>
<dbReference type="InterPro" id="IPR001309">
    <property type="entry name" value="Pept_C14_p20"/>
</dbReference>
<dbReference type="KEGG" id="bman:114242483"/>
<feature type="domain" description="Caspase family p10" evidence="4">
    <location>
        <begin position="282"/>
        <end position="379"/>
    </location>
</feature>
<dbReference type="PRINTS" id="PR00376">
    <property type="entry name" value="IL1BCENZYME"/>
</dbReference>
<dbReference type="Pfam" id="PF00656">
    <property type="entry name" value="Peptidase_C14"/>
    <property type="match status" value="1"/>
</dbReference>
<proteinExistence type="inferred from homology"/>
<dbReference type="PANTHER" id="PTHR22576">
    <property type="entry name" value="MUCOSA ASSOCIATED LYMPHOID TISSUE LYMPHOMA TRANSLOCATION PROTEIN 1/PARACASPASE"/>
    <property type="match status" value="1"/>
</dbReference>
<gene>
    <name evidence="7" type="primary">LOC114242483</name>
</gene>
<dbReference type="Proteomes" id="UP000504629">
    <property type="component" value="Unplaced"/>
</dbReference>
<sequence length="497" mass="57922">MDSDENQLQTNSKTKNKRKKYLKRSKEVEYDLKDAVEAFDEALELTENEQDNVTSDEAVESVFVDAIMKTPPKLLHPQKVIYPEPVEIPPVETKNIEEKRVSDSKITDQVEEIESESKFYNNRALTKYATTYELEKFEKNALLIFNQENIYGYSPRKGTEKDVESLTVTFQKFGFEVVEHKDLTKDEVLNEIKEFSSRDLRDYGCIGIAVLTHGSSEGMLRAKDMQYSEKEILRHFKVHDKPFLVTKPKFLIIQACRGKEEMQGAAVFRSGKLRKDLDEDLEPYVLPIEADMLILHSSYSGKPSHRHEVYGSWFIQSLCSKINELSETHDLESIITEVKREVAVDRYHKEFNRRTSEYDINKQMPVITSTLIRKLYLRKYMDPPVSQCLMKPTPAISESSKNEVLDESTPDTNLLVQCGQCTCYLNHFLYMKSCLEYYLEVRPDDETALNFLKVANTFQHLDEFNSSKEQMVTAISKYLMKNAEGMHFYKYLYFYKD</sequence>
<dbReference type="SMART" id="SM00115">
    <property type="entry name" value="CASc"/>
    <property type="match status" value="1"/>
</dbReference>
<evidence type="ECO:0000259" key="4">
    <source>
        <dbReference type="PROSITE" id="PS50207"/>
    </source>
</evidence>
<protein>
    <submittedName>
        <fullName evidence="7">Caspase-1-like</fullName>
    </submittedName>
</protein>
<dbReference type="PROSITE" id="PS50207">
    <property type="entry name" value="CASPASE_P10"/>
    <property type="match status" value="1"/>
</dbReference>
<feature type="region of interest" description="Disordered" evidence="3">
    <location>
        <begin position="1"/>
        <end position="23"/>
    </location>
</feature>
<comment type="similarity">
    <text evidence="1 2">Belongs to the peptidase C14A family.</text>
</comment>
<evidence type="ECO:0000259" key="5">
    <source>
        <dbReference type="PROSITE" id="PS50208"/>
    </source>
</evidence>
<dbReference type="GO" id="GO:0006508">
    <property type="term" value="P:proteolysis"/>
    <property type="evidence" value="ECO:0007669"/>
    <property type="project" value="InterPro"/>
</dbReference>
<feature type="domain" description="Caspase family p20" evidence="5">
    <location>
        <begin position="138"/>
        <end position="260"/>
    </location>
</feature>
<dbReference type="InterPro" id="IPR033139">
    <property type="entry name" value="Caspase_cys_AS"/>
</dbReference>
<dbReference type="InterPro" id="IPR029030">
    <property type="entry name" value="Caspase-like_dom_sf"/>
</dbReference>
<evidence type="ECO:0000256" key="3">
    <source>
        <dbReference type="SAM" id="MobiDB-lite"/>
    </source>
</evidence>
<dbReference type="SUPFAM" id="SSF52129">
    <property type="entry name" value="Caspase-like"/>
    <property type="match status" value="1"/>
</dbReference>
<reference evidence="7" key="1">
    <citation type="submission" date="2025-08" db="UniProtKB">
        <authorList>
            <consortium name="RefSeq"/>
        </authorList>
    </citation>
    <scope>IDENTIFICATION</scope>
    <source>
        <tissue evidence="7">Silk gland</tissue>
    </source>
</reference>
<dbReference type="GO" id="GO:0004197">
    <property type="term" value="F:cysteine-type endopeptidase activity"/>
    <property type="evidence" value="ECO:0007669"/>
    <property type="project" value="InterPro"/>
</dbReference>
<dbReference type="OrthoDB" id="6114029at2759"/>
<name>A0A6J2JIS0_BOMMA</name>
<dbReference type="GeneID" id="114242483"/>
<evidence type="ECO:0000256" key="2">
    <source>
        <dbReference type="RuleBase" id="RU003971"/>
    </source>
</evidence>
<dbReference type="AlphaFoldDB" id="A0A6J2JIS0"/>
<dbReference type="InterPro" id="IPR052039">
    <property type="entry name" value="Caspase-related_regulators"/>
</dbReference>